<proteinExistence type="predicted"/>
<gene>
    <name evidence="2" type="ORF">MM415B01630_0007</name>
</gene>
<organism evidence="2">
    <name type="scientific">viral metagenome</name>
    <dbReference type="NCBI Taxonomy" id="1070528"/>
    <lineage>
        <taxon>unclassified sequences</taxon>
        <taxon>metagenomes</taxon>
        <taxon>organismal metagenomes</taxon>
    </lineage>
</organism>
<dbReference type="AlphaFoldDB" id="A0A6M3IJH7"/>
<keyword evidence="1" id="KW-0175">Coiled coil</keyword>
<evidence type="ECO:0000256" key="1">
    <source>
        <dbReference type="SAM" id="Coils"/>
    </source>
</evidence>
<reference evidence="2" key="1">
    <citation type="submission" date="2020-03" db="EMBL/GenBank/DDBJ databases">
        <title>The deep terrestrial virosphere.</title>
        <authorList>
            <person name="Holmfeldt K."/>
            <person name="Nilsson E."/>
            <person name="Simone D."/>
            <person name="Lopez-Fernandez M."/>
            <person name="Wu X."/>
            <person name="de Brujin I."/>
            <person name="Lundin D."/>
            <person name="Andersson A."/>
            <person name="Bertilsson S."/>
            <person name="Dopson M."/>
        </authorList>
    </citation>
    <scope>NUCLEOTIDE SEQUENCE</scope>
    <source>
        <strain evidence="2">MM415B01630</strain>
    </source>
</reference>
<accession>A0A6M3IJH7</accession>
<name>A0A6M3IJH7_9ZZZZ</name>
<dbReference type="Pfam" id="PF24072">
    <property type="entry name" value="T7_gp14"/>
    <property type="match status" value="1"/>
</dbReference>
<evidence type="ECO:0000313" key="2">
    <source>
        <dbReference type="EMBL" id="QJA57491.1"/>
    </source>
</evidence>
<dbReference type="EMBL" id="MT141276">
    <property type="protein sequence ID" value="QJA57491.1"/>
    <property type="molecule type" value="Genomic_DNA"/>
</dbReference>
<sequence length="186" mass="19576">MGFAAAALGGLGAMGGGLVGMLPQIASIGGPLLEAFGGQQAGKAQQIELENQATIAEYNARLSEMQAEEERRKAGLEAEKQRKEARTFQAKQRALYGVSGVQMRGSPLAVLAETAGELELDRLRIIREGEFARSYQLSRASGQRLVAQAYKSKAESVGRGTSLSTVSTLLTSAPQIIGGIGGILKR</sequence>
<dbReference type="InterPro" id="IPR038996">
    <property type="entry name" value="Gp14"/>
</dbReference>
<protein>
    <submittedName>
        <fullName evidence="2">Uncharacterized protein</fullName>
    </submittedName>
</protein>
<feature type="coiled-coil region" evidence="1">
    <location>
        <begin position="59"/>
        <end position="86"/>
    </location>
</feature>